<keyword evidence="3" id="KW-1185">Reference proteome</keyword>
<feature type="compositionally biased region" description="Basic and acidic residues" evidence="1">
    <location>
        <begin position="45"/>
        <end position="57"/>
    </location>
</feature>
<proteinExistence type="predicted"/>
<dbReference type="AlphaFoldDB" id="A0AA86W1G1"/>
<dbReference type="Proteomes" id="UP001189624">
    <property type="component" value="Chromosome 10"/>
</dbReference>
<feature type="region of interest" description="Disordered" evidence="1">
    <location>
        <begin position="35"/>
        <end position="57"/>
    </location>
</feature>
<evidence type="ECO:0000256" key="1">
    <source>
        <dbReference type="SAM" id="MobiDB-lite"/>
    </source>
</evidence>
<organism evidence="2 3">
    <name type="scientific">Sphenostylis stenocarpa</name>
    <dbReference type="NCBI Taxonomy" id="92480"/>
    <lineage>
        <taxon>Eukaryota</taxon>
        <taxon>Viridiplantae</taxon>
        <taxon>Streptophyta</taxon>
        <taxon>Embryophyta</taxon>
        <taxon>Tracheophyta</taxon>
        <taxon>Spermatophyta</taxon>
        <taxon>Magnoliopsida</taxon>
        <taxon>eudicotyledons</taxon>
        <taxon>Gunneridae</taxon>
        <taxon>Pentapetalae</taxon>
        <taxon>rosids</taxon>
        <taxon>fabids</taxon>
        <taxon>Fabales</taxon>
        <taxon>Fabaceae</taxon>
        <taxon>Papilionoideae</taxon>
        <taxon>50 kb inversion clade</taxon>
        <taxon>NPAAA clade</taxon>
        <taxon>indigoferoid/millettioid clade</taxon>
        <taxon>Phaseoleae</taxon>
        <taxon>Sphenostylis</taxon>
    </lineage>
</organism>
<accession>A0AA86W1G1</accession>
<reference evidence="2" key="1">
    <citation type="submission" date="2023-10" db="EMBL/GenBank/DDBJ databases">
        <authorList>
            <person name="Domelevo Entfellner J.-B."/>
        </authorList>
    </citation>
    <scope>NUCLEOTIDE SEQUENCE</scope>
</reference>
<gene>
    <name evidence="2" type="ORF">AYBTSS11_LOCUS28708</name>
</gene>
<name>A0AA86W1G1_9FABA</name>
<evidence type="ECO:0000313" key="2">
    <source>
        <dbReference type="EMBL" id="CAJ1976570.1"/>
    </source>
</evidence>
<sequence>MLGVSYEDVGEQLAGVESRKRKILACIGLALAGKARSQKTQSKMDICRTEKGKRTEK</sequence>
<dbReference type="Gramene" id="rna-AYBTSS11_LOCUS28708">
    <property type="protein sequence ID" value="CAJ1976570.1"/>
    <property type="gene ID" value="gene-AYBTSS11_LOCUS28708"/>
</dbReference>
<dbReference type="EMBL" id="OY731407">
    <property type="protein sequence ID" value="CAJ1976570.1"/>
    <property type="molecule type" value="Genomic_DNA"/>
</dbReference>
<protein>
    <submittedName>
        <fullName evidence="2">Uncharacterized protein</fullName>
    </submittedName>
</protein>
<evidence type="ECO:0000313" key="3">
    <source>
        <dbReference type="Proteomes" id="UP001189624"/>
    </source>
</evidence>